<dbReference type="AlphaFoldDB" id="A0A3L7AR10"/>
<dbReference type="Proteomes" id="UP000269438">
    <property type="component" value="Unassembled WGS sequence"/>
</dbReference>
<feature type="transmembrane region" description="Helical" evidence="2">
    <location>
        <begin position="221"/>
        <end position="243"/>
    </location>
</feature>
<name>A0A3L7AR10_9MICO</name>
<dbReference type="EMBL" id="RCUY01000005">
    <property type="protein sequence ID" value="RLP82817.1"/>
    <property type="molecule type" value="Genomic_DNA"/>
</dbReference>
<evidence type="ECO:0000256" key="2">
    <source>
        <dbReference type="SAM" id="Phobius"/>
    </source>
</evidence>
<evidence type="ECO:0000313" key="4">
    <source>
        <dbReference type="Proteomes" id="UP000269438"/>
    </source>
</evidence>
<keyword evidence="2" id="KW-0812">Transmembrane</keyword>
<gene>
    <name evidence="3" type="ORF">D9V34_06045</name>
</gene>
<dbReference type="RefSeq" id="WP_121687972.1">
    <property type="nucleotide sequence ID" value="NZ_RCUY01000005.1"/>
</dbReference>
<organism evidence="3 4">
    <name type="scientific">Mycetocola lacteus</name>
    <dbReference type="NCBI Taxonomy" id="76637"/>
    <lineage>
        <taxon>Bacteria</taxon>
        <taxon>Bacillati</taxon>
        <taxon>Actinomycetota</taxon>
        <taxon>Actinomycetes</taxon>
        <taxon>Micrococcales</taxon>
        <taxon>Microbacteriaceae</taxon>
        <taxon>Mycetocola</taxon>
    </lineage>
</organism>
<feature type="region of interest" description="Disordered" evidence="1">
    <location>
        <begin position="1"/>
        <end position="133"/>
    </location>
</feature>
<feature type="compositionally biased region" description="Low complexity" evidence="1">
    <location>
        <begin position="287"/>
        <end position="317"/>
    </location>
</feature>
<evidence type="ECO:0000256" key="1">
    <source>
        <dbReference type="SAM" id="MobiDB-lite"/>
    </source>
</evidence>
<reference evidence="3 4" key="1">
    <citation type="submission" date="2018-10" db="EMBL/GenBank/DDBJ databases">
        <authorList>
            <person name="Li J."/>
        </authorList>
    </citation>
    <scope>NUCLEOTIDE SEQUENCE [LARGE SCALE GENOMIC DNA]</scope>
    <source>
        <strain evidence="3 4">JCM 11654</strain>
    </source>
</reference>
<feature type="compositionally biased region" description="Low complexity" evidence="1">
    <location>
        <begin position="71"/>
        <end position="101"/>
    </location>
</feature>
<feature type="transmembrane region" description="Helical" evidence="2">
    <location>
        <begin position="180"/>
        <end position="201"/>
    </location>
</feature>
<feature type="transmembrane region" description="Helical" evidence="2">
    <location>
        <begin position="255"/>
        <end position="276"/>
    </location>
</feature>
<keyword evidence="4" id="KW-1185">Reference proteome</keyword>
<keyword evidence="2" id="KW-0472">Membrane</keyword>
<accession>A0A3L7AR10</accession>
<dbReference type="OrthoDB" id="5079801at2"/>
<feature type="transmembrane region" description="Helical" evidence="2">
    <location>
        <begin position="148"/>
        <end position="168"/>
    </location>
</feature>
<feature type="compositionally biased region" description="Low complexity" evidence="1">
    <location>
        <begin position="119"/>
        <end position="129"/>
    </location>
</feature>
<proteinExistence type="predicted"/>
<evidence type="ECO:0000313" key="3">
    <source>
        <dbReference type="EMBL" id="RLP82817.1"/>
    </source>
</evidence>
<keyword evidence="2" id="KW-1133">Transmembrane helix</keyword>
<feature type="compositionally biased region" description="Polar residues" evidence="1">
    <location>
        <begin position="1"/>
        <end position="11"/>
    </location>
</feature>
<sequence length="391" mass="40718">MSTPENPTSPEQPADEQAETGVWERLERAAEAPQVVAPVADTFTPPHASQQATPLPGFAQDPQAAPLPGFAQGTAASAGHSAAGQSAAGHPAAGHPVGQPGDQSAAHSAAGPFSVGQFAGQPGAEQPARAAREPRPVRTVGVFTLREVLFVILSALLVLISFVPAFHLGQFGAPLTLWNLQFAPMPVAVSILPLIALALVLLRRLVPRVSWRVGSLSVDQFASVATVIAAVGYVLFVSAYTVLTVPGQINWSLPVGTILALATLFTSTFAPFLPVFKTEFGERDESPAAPAARAPRVITPTPRPRAAQPTPGAAGFGAPVGAPAQPVRTAPFWVYSYTPRPVHSVDGQSVLFEMGPGAWVLAVEDRGTALVLRTDDGRIGILHDLSNLTRG</sequence>
<protein>
    <submittedName>
        <fullName evidence="3">Uncharacterized protein</fullName>
    </submittedName>
</protein>
<comment type="caution">
    <text evidence="3">The sequence shown here is derived from an EMBL/GenBank/DDBJ whole genome shotgun (WGS) entry which is preliminary data.</text>
</comment>
<feature type="region of interest" description="Disordered" evidence="1">
    <location>
        <begin position="284"/>
        <end position="317"/>
    </location>
</feature>
<feature type="compositionally biased region" description="Low complexity" evidence="1">
    <location>
        <begin position="31"/>
        <end position="40"/>
    </location>
</feature>